<evidence type="ECO:0000313" key="3">
    <source>
        <dbReference type="Proteomes" id="UP000050761"/>
    </source>
</evidence>
<dbReference type="AlphaFoldDB" id="A0A183FQA9"/>
<protein>
    <submittedName>
        <fullName evidence="4">Secreted protein</fullName>
    </submittedName>
</protein>
<reference evidence="2 3" key="1">
    <citation type="submission" date="2018-11" db="EMBL/GenBank/DDBJ databases">
        <authorList>
            <consortium name="Pathogen Informatics"/>
        </authorList>
    </citation>
    <scope>NUCLEOTIDE SEQUENCE [LARGE SCALE GENOMIC DNA]</scope>
</reference>
<reference evidence="4" key="2">
    <citation type="submission" date="2019-09" db="UniProtKB">
        <authorList>
            <consortium name="WormBaseParasite"/>
        </authorList>
    </citation>
    <scope>IDENTIFICATION</scope>
</reference>
<name>A0A183FQA9_HELPZ</name>
<sequence length="154" mass="17672">MHTKWLAHLLLDTISLGSANLDKTVDELRAAQHPWWINLGCNDFQREHQFRHRLNLGDALTEVGQWPCVTASWSNVRGAPRLKSAPTATLTAGTIEMSLEVRGVRRKEHNIRRPIMAGFLHPDTTSILPLDLILILTDIDYIRYEFRFAFFPDL</sequence>
<dbReference type="EMBL" id="UZAH01026585">
    <property type="protein sequence ID" value="VDO82767.1"/>
    <property type="molecule type" value="Genomic_DNA"/>
</dbReference>
<feature type="signal peptide" evidence="1">
    <location>
        <begin position="1"/>
        <end position="19"/>
    </location>
</feature>
<keyword evidence="3" id="KW-1185">Reference proteome</keyword>
<feature type="chain" id="PRO_5044551559" evidence="1">
    <location>
        <begin position="20"/>
        <end position="154"/>
    </location>
</feature>
<proteinExistence type="predicted"/>
<evidence type="ECO:0000313" key="2">
    <source>
        <dbReference type="EMBL" id="VDO82767.1"/>
    </source>
</evidence>
<accession>A0A183FQA9</accession>
<evidence type="ECO:0000256" key="1">
    <source>
        <dbReference type="SAM" id="SignalP"/>
    </source>
</evidence>
<accession>A0A3P7ZFD9</accession>
<gene>
    <name evidence="2" type="ORF">HPBE_LOCUS9905</name>
</gene>
<dbReference type="Proteomes" id="UP000050761">
    <property type="component" value="Unassembled WGS sequence"/>
</dbReference>
<organism evidence="3 4">
    <name type="scientific">Heligmosomoides polygyrus</name>
    <name type="common">Parasitic roundworm</name>
    <dbReference type="NCBI Taxonomy" id="6339"/>
    <lineage>
        <taxon>Eukaryota</taxon>
        <taxon>Metazoa</taxon>
        <taxon>Ecdysozoa</taxon>
        <taxon>Nematoda</taxon>
        <taxon>Chromadorea</taxon>
        <taxon>Rhabditida</taxon>
        <taxon>Rhabditina</taxon>
        <taxon>Rhabditomorpha</taxon>
        <taxon>Strongyloidea</taxon>
        <taxon>Heligmosomidae</taxon>
        <taxon>Heligmosomoides</taxon>
    </lineage>
</organism>
<evidence type="ECO:0000313" key="4">
    <source>
        <dbReference type="WBParaSite" id="HPBE_0000990401-mRNA-1"/>
    </source>
</evidence>
<keyword evidence="1" id="KW-0732">Signal</keyword>
<dbReference type="WBParaSite" id="HPBE_0000990401-mRNA-1">
    <property type="protein sequence ID" value="HPBE_0000990401-mRNA-1"/>
    <property type="gene ID" value="HPBE_0000990401"/>
</dbReference>